<proteinExistence type="predicted"/>
<evidence type="ECO:0000313" key="2">
    <source>
        <dbReference type="WBParaSite" id="ES5_v2.g8665.t1"/>
    </source>
</evidence>
<evidence type="ECO:0000313" key="1">
    <source>
        <dbReference type="Proteomes" id="UP000887579"/>
    </source>
</evidence>
<accession>A0AC34GUY8</accession>
<sequence length="1009" mass="113848">MADPLERWKNAIDVIGRDDMVSKPKERVTNLNLRVDKDGKLNGMGDYMHAKQNKLIHQTHSNVIKKSEIFKGISFYIDGLTHPPSKELQELIVENGGVYHHYYKNGLTTYFVAEELASTKVEKVRKEQKIIKPTFITDSIKAGKILPPANYYLLNNQGNHVNQFFDRSRLHLISTMAKELKKFVALMKENKTNHKFTGRQKLEHLKSNVQLNSPMICHIDMDCFFVSVALIKHPELIGKPIAVTHSTAQGSAYGEIASCSYEAREKGCYARQFVRNALEICPNLKCLPYQFDEYVKIAKQLYSIVASYTLQIQAVSCDELYFDLGSICQECEISDPLALISIIRNDIFQQTKCIASAGLGPNALIARMATKKAKPNGQYYVTAERAQEFIGDSPISTLPTVGWTTCENIHKELGSDIKLCKQLFDFSIEDLRKVMGVANGEKVYQALRGKCEPLDFDNVVVDQKTISVNVNFGIRFKNDKDVKDTIKSIATELSQRLGNINKTGTTLTLKLLIREPNAPIEPAKYGAHGPCYCLRKTITVSATADPEIIYNASMKMMKFLEPVKTDIRGVALHMSKLFAMGAAVTTKGPGTIWDFMRTKANEANAFEWVPKLPKPKTTKKLKNQESDDNYYSPVKEQDEMRMKISDVYKMMPYPESPVRPSRKYKEVPRSSSPSFKEMPIIREKFKAKSVFRQITRRKISINGIEIHFNKPPQPQHFNQLFANFKKYINSMQTIQMKEMLQHLTRYVTGKAAAEEWKPLIGTLKHYLNWYAVNYRHHKVFDFEEGPNDDAEFENFVNDIIRQLFPKDRRAPSPDLFAEEDDVEIISEGGNNEVTDEYVEVVPSSQESEECQILDEPGPSTSKAKNSRSTVTTTKKTNILKTKDTASNPNPTSSKPGSSKTTSTTSKAPAPPPKPLIPPPRATTKTTTTAATSKPKPTAASRSSKAKKPMLQKQGSFDSGAKRKQPAIDDLWNRITKKKRTSLPTRPMESSNVDDECIIDELDQSVIALN</sequence>
<reference evidence="2" key="1">
    <citation type="submission" date="2022-11" db="UniProtKB">
        <authorList>
            <consortium name="WormBaseParasite"/>
        </authorList>
    </citation>
    <scope>IDENTIFICATION</scope>
</reference>
<name>A0AC34GUY8_9BILA</name>
<dbReference type="Proteomes" id="UP000887579">
    <property type="component" value="Unplaced"/>
</dbReference>
<protein>
    <submittedName>
        <fullName evidence="2">DNA repair protein REV1</fullName>
    </submittedName>
</protein>
<organism evidence="1 2">
    <name type="scientific">Panagrolaimus sp. ES5</name>
    <dbReference type="NCBI Taxonomy" id="591445"/>
    <lineage>
        <taxon>Eukaryota</taxon>
        <taxon>Metazoa</taxon>
        <taxon>Ecdysozoa</taxon>
        <taxon>Nematoda</taxon>
        <taxon>Chromadorea</taxon>
        <taxon>Rhabditida</taxon>
        <taxon>Tylenchina</taxon>
        <taxon>Panagrolaimomorpha</taxon>
        <taxon>Panagrolaimoidea</taxon>
        <taxon>Panagrolaimidae</taxon>
        <taxon>Panagrolaimus</taxon>
    </lineage>
</organism>
<dbReference type="WBParaSite" id="ES5_v2.g8665.t1">
    <property type="protein sequence ID" value="ES5_v2.g8665.t1"/>
    <property type="gene ID" value="ES5_v2.g8665"/>
</dbReference>